<reference evidence="14" key="2">
    <citation type="journal article" date="2023" name="Plants (Basel)">
        <title>Annotation of the Turnera subulata (Passifloraceae) Draft Genome Reveals the S-Locus Evolved after the Divergence of Turneroideae from Passifloroideae in a Stepwise Manner.</title>
        <authorList>
            <person name="Henning P.M."/>
            <person name="Roalson E.H."/>
            <person name="Mir W."/>
            <person name="McCubbin A.G."/>
            <person name="Shore J.S."/>
        </authorList>
    </citation>
    <scope>NUCLEOTIDE SEQUENCE</scope>
    <source>
        <strain evidence="14">F60SS</strain>
    </source>
</reference>
<evidence type="ECO:0000313" key="15">
    <source>
        <dbReference type="Proteomes" id="UP001141552"/>
    </source>
</evidence>
<dbReference type="Pfam" id="PF00069">
    <property type="entry name" value="Pkinase"/>
    <property type="match status" value="1"/>
</dbReference>
<evidence type="ECO:0000256" key="10">
    <source>
        <dbReference type="ARBA" id="ARBA00023136"/>
    </source>
</evidence>
<proteinExistence type="predicted"/>
<name>A0A9Q0FZC0_9ROSI</name>
<dbReference type="EMBL" id="JAKUCV010003031">
    <property type="protein sequence ID" value="KAJ4840505.1"/>
    <property type="molecule type" value="Genomic_DNA"/>
</dbReference>
<keyword evidence="3" id="KW-0808">Transferase</keyword>
<keyword evidence="8" id="KW-0067">ATP-binding</keyword>
<dbReference type="OrthoDB" id="4062651at2759"/>
<dbReference type="AlphaFoldDB" id="A0A9Q0FZC0"/>
<dbReference type="SUPFAM" id="SSF56112">
    <property type="entry name" value="Protein kinase-like (PK-like)"/>
    <property type="match status" value="1"/>
</dbReference>
<evidence type="ECO:0000259" key="13">
    <source>
        <dbReference type="PROSITE" id="PS50011"/>
    </source>
</evidence>
<feature type="transmembrane region" description="Helical" evidence="12">
    <location>
        <begin position="73"/>
        <end position="94"/>
    </location>
</feature>
<keyword evidence="9 12" id="KW-1133">Transmembrane helix</keyword>
<dbReference type="InterPro" id="IPR045874">
    <property type="entry name" value="LRK10/LRL21-25-like"/>
</dbReference>
<accession>A0A9Q0FZC0</accession>
<dbReference type="InterPro" id="IPR011009">
    <property type="entry name" value="Kinase-like_dom_sf"/>
</dbReference>
<dbReference type="GO" id="GO:0016020">
    <property type="term" value="C:membrane"/>
    <property type="evidence" value="ECO:0007669"/>
    <property type="project" value="UniProtKB-SubCell"/>
</dbReference>
<evidence type="ECO:0000256" key="2">
    <source>
        <dbReference type="ARBA" id="ARBA00022527"/>
    </source>
</evidence>
<comment type="subcellular location">
    <subcellularLocation>
        <location evidence="1">Membrane</location>
        <topology evidence="1">Single-pass type I membrane protein</topology>
    </subcellularLocation>
</comment>
<evidence type="ECO:0000256" key="6">
    <source>
        <dbReference type="ARBA" id="ARBA00022741"/>
    </source>
</evidence>
<feature type="non-terminal residue" evidence="14">
    <location>
        <position position="341"/>
    </location>
</feature>
<keyword evidence="6" id="KW-0547">Nucleotide-binding</keyword>
<dbReference type="PANTHER" id="PTHR27009">
    <property type="entry name" value="RUST RESISTANCE KINASE LR10-RELATED"/>
    <property type="match status" value="1"/>
</dbReference>
<evidence type="ECO:0000256" key="12">
    <source>
        <dbReference type="SAM" id="Phobius"/>
    </source>
</evidence>
<keyword evidence="7" id="KW-0418">Kinase</keyword>
<dbReference type="Gene3D" id="1.10.510.10">
    <property type="entry name" value="Transferase(Phosphotransferase) domain 1"/>
    <property type="match status" value="1"/>
</dbReference>
<dbReference type="GO" id="GO:0004674">
    <property type="term" value="F:protein serine/threonine kinase activity"/>
    <property type="evidence" value="ECO:0007669"/>
    <property type="project" value="UniProtKB-KW"/>
</dbReference>
<dbReference type="InterPro" id="IPR000719">
    <property type="entry name" value="Prot_kinase_dom"/>
</dbReference>
<keyword evidence="4 12" id="KW-0812">Transmembrane</keyword>
<feature type="non-terminal residue" evidence="14">
    <location>
        <position position="1"/>
    </location>
</feature>
<keyword evidence="15" id="KW-1185">Reference proteome</keyword>
<keyword evidence="11" id="KW-0325">Glycoprotein</keyword>
<dbReference type="Proteomes" id="UP001141552">
    <property type="component" value="Unassembled WGS sequence"/>
</dbReference>
<feature type="domain" description="Protein kinase" evidence="13">
    <location>
        <begin position="1"/>
        <end position="339"/>
    </location>
</feature>
<evidence type="ECO:0000256" key="1">
    <source>
        <dbReference type="ARBA" id="ARBA00004479"/>
    </source>
</evidence>
<dbReference type="GO" id="GO:0005524">
    <property type="term" value="F:ATP binding"/>
    <property type="evidence" value="ECO:0007669"/>
    <property type="project" value="UniProtKB-KW"/>
</dbReference>
<organism evidence="14 15">
    <name type="scientific">Turnera subulata</name>
    <dbReference type="NCBI Taxonomy" id="218843"/>
    <lineage>
        <taxon>Eukaryota</taxon>
        <taxon>Viridiplantae</taxon>
        <taxon>Streptophyta</taxon>
        <taxon>Embryophyta</taxon>
        <taxon>Tracheophyta</taxon>
        <taxon>Spermatophyta</taxon>
        <taxon>Magnoliopsida</taxon>
        <taxon>eudicotyledons</taxon>
        <taxon>Gunneridae</taxon>
        <taxon>Pentapetalae</taxon>
        <taxon>rosids</taxon>
        <taxon>fabids</taxon>
        <taxon>Malpighiales</taxon>
        <taxon>Passifloraceae</taxon>
        <taxon>Turnera</taxon>
    </lineage>
</organism>
<evidence type="ECO:0000256" key="3">
    <source>
        <dbReference type="ARBA" id="ARBA00022679"/>
    </source>
</evidence>
<evidence type="ECO:0000256" key="5">
    <source>
        <dbReference type="ARBA" id="ARBA00022729"/>
    </source>
</evidence>
<sequence length="341" mass="38790">VIYARDPQGCFLRQLPNFNIFASPFQNDQLEPPMAFVNHKADNVVSGIIAVRLKLNDLSRPNRLKVYILPHPIYHFYFGISPSFILIFISMPYIKRRQLTGNIFMKVVAVKILSNSKGNGEEFFNEVETMGKKSLFECGSPSWNRFLGWERLHHSALGIAKGIEFLHEGCDQRILHFDIKPQKILLDNDFTPKISDFGLAKLCSKDNSAVSMTITRGTIGYIEPEMFSRNFGDMSYKSDIYSFRMVVLEMVGGRKNVDNLAGNSEQIYFPKWVYNFLDEGEDLRVYIDQKEDAKIAKKLAIVGLRCIQGNLVDRPSTKLVVQMLEGQGENLTKPPNPFGSS</sequence>
<comment type="caution">
    <text evidence="14">The sequence shown here is derived from an EMBL/GenBank/DDBJ whole genome shotgun (WGS) entry which is preliminary data.</text>
</comment>
<protein>
    <recommendedName>
        <fullName evidence="13">Protein kinase domain-containing protein</fullName>
    </recommendedName>
</protein>
<evidence type="ECO:0000256" key="9">
    <source>
        <dbReference type="ARBA" id="ARBA00022989"/>
    </source>
</evidence>
<keyword evidence="10 12" id="KW-0472">Membrane</keyword>
<keyword evidence="5" id="KW-0732">Signal</keyword>
<keyword evidence="2" id="KW-0723">Serine/threonine-protein kinase</keyword>
<evidence type="ECO:0000256" key="4">
    <source>
        <dbReference type="ARBA" id="ARBA00022692"/>
    </source>
</evidence>
<evidence type="ECO:0000313" key="14">
    <source>
        <dbReference type="EMBL" id="KAJ4840505.1"/>
    </source>
</evidence>
<evidence type="ECO:0000256" key="7">
    <source>
        <dbReference type="ARBA" id="ARBA00022777"/>
    </source>
</evidence>
<gene>
    <name evidence="14" type="ORF">Tsubulata_000441</name>
</gene>
<dbReference type="FunFam" id="1.10.510.10:FF:000590">
    <property type="entry name" value="PR5-like receptor kinase"/>
    <property type="match status" value="1"/>
</dbReference>
<reference evidence="14" key="1">
    <citation type="submission" date="2022-02" db="EMBL/GenBank/DDBJ databases">
        <authorList>
            <person name="Henning P.M."/>
            <person name="McCubbin A.G."/>
            <person name="Shore J.S."/>
        </authorList>
    </citation>
    <scope>NUCLEOTIDE SEQUENCE</scope>
    <source>
        <strain evidence="14">F60SS</strain>
        <tissue evidence="14">Leaves</tissue>
    </source>
</reference>
<evidence type="ECO:0000256" key="8">
    <source>
        <dbReference type="ARBA" id="ARBA00022840"/>
    </source>
</evidence>
<dbReference type="PROSITE" id="PS50011">
    <property type="entry name" value="PROTEIN_KINASE_DOM"/>
    <property type="match status" value="1"/>
</dbReference>
<evidence type="ECO:0000256" key="11">
    <source>
        <dbReference type="ARBA" id="ARBA00023180"/>
    </source>
</evidence>